<protein>
    <recommendedName>
        <fullName evidence="2">Putative plant transposon protein domain-containing protein</fullName>
    </recommendedName>
</protein>
<dbReference type="Proteomes" id="UP000011115">
    <property type="component" value="Unassembled WGS sequence"/>
</dbReference>
<reference evidence="3" key="2">
    <citation type="submission" date="2015-06" db="UniProtKB">
        <authorList>
            <consortium name="EnsemblPlants"/>
        </authorList>
    </citation>
    <scope>IDENTIFICATION</scope>
    <source>
        <strain evidence="3">DM1-3 516 R44</strain>
    </source>
</reference>
<dbReference type="AlphaFoldDB" id="M1CJJ9"/>
<name>M1CJJ9_SOLTU</name>
<organism evidence="3 4">
    <name type="scientific">Solanum tuberosum</name>
    <name type="common">Potato</name>
    <dbReference type="NCBI Taxonomy" id="4113"/>
    <lineage>
        <taxon>Eukaryota</taxon>
        <taxon>Viridiplantae</taxon>
        <taxon>Streptophyta</taxon>
        <taxon>Embryophyta</taxon>
        <taxon>Tracheophyta</taxon>
        <taxon>Spermatophyta</taxon>
        <taxon>Magnoliopsida</taxon>
        <taxon>eudicotyledons</taxon>
        <taxon>Gunneridae</taxon>
        <taxon>Pentapetalae</taxon>
        <taxon>asterids</taxon>
        <taxon>lamiids</taxon>
        <taxon>Solanales</taxon>
        <taxon>Solanaceae</taxon>
        <taxon>Solanoideae</taxon>
        <taxon>Solaneae</taxon>
        <taxon>Solanum</taxon>
    </lineage>
</organism>
<dbReference type="Gramene" id="PGSC0003DMT400068838">
    <property type="protein sequence ID" value="PGSC0003DMT400068838"/>
    <property type="gene ID" value="PGSC0003DMG400026773"/>
</dbReference>
<dbReference type="InterPro" id="IPR046796">
    <property type="entry name" value="Transposase_32_dom"/>
</dbReference>
<dbReference type="Pfam" id="PF20167">
    <property type="entry name" value="Transposase_32"/>
    <property type="match status" value="1"/>
</dbReference>
<evidence type="ECO:0000256" key="1">
    <source>
        <dbReference type="SAM" id="MobiDB-lite"/>
    </source>
</evidence>
<reference evidence="4" key="1">
    <citation type="journal article" date="2011" name="Nature">
        <title>Genome sequence and analysis of the tuber crop potato.</title>
        <authorList>
            <consortium name="The Potato Genome Sequencing Consortium"/>
        </authorList>
    </citation>
    <scope>NUCLEOTIDE SEQUENCE [LARGE SCALE GENOMIC DNA]</scope>
    <source>
        <strain evidence="4">cv. DM1-3 516 R44</strain>
    </source>
</reference>
<feature type="compositionally biased region" description="Acidic residues" evidence="1">
    <location>
        <begin position="221"/>
        <end position="254"/>
    </location>
</feature>
<sequence length="273" mass="30893">MIERPPYRDIRPTLCGVNSVARWDRVRDTGRHLTLHYGHFNLKARIWLKIVCSTLLPFAPTSNKKFYASGKKCSWWMQDKGLPVNVGAILKQNMLKFRTNKRCHLYYGSIITRYLRALQIEEEVHDVSPPPPLRAPHLVCRLVDVTRTKAHDPSQGPVLTIIDRQAPEDSWLGRMFGMAELQLQIGGRQVTEDEMATLAERYLLMDSAMYMCRMGPAFQEPIDDDDATSDEEDGSVEDESDDTGPRDDDTDTGDGDGNAASMDIDFSTNVATR</sequence>
<evidence type="ECO:0000259" key="2">
    <source>
        <dbReference type="Pfam" id="PF20167"/>
    </source>
</evidence>
<feature type="domain" description="Putative plant transposon protein" evidence="2">
    <location>
        <begin position="1"/>
        <end position="119"/>
    </location>
</feature>
<feature type="region of interest" description="Disordered" evidence="1">
    <location>
        <begin position="218"/>
        <end position="273"/>
    </location>
</feature>
<evidence type="ECO:0000313" key="3">
    <source>
        <dbReference type="EnsemblPlants" id="PGSC0003DMT400068838"/>
    </source>
</evidence>
<proteinExistence type="predicted"/>
<dbReference type="HOGENOM" id="CLU_043094_1_1_1"/>
<keyword evidence="4" id="KW-1185">Reference proteome</keyword>
<evidence type="ECO:0000313" key="4">
    <source>
        <dbReference type="Proteomes" id="UP000011115"/>
    </source>
</evidence>
<dbReference type="EnsemblPlants" id="PGSC0003DMT400068838">
    <property type="protein sequence ID" value="PGSC0003DMT400068838"/>
    <property type="gene ID" value="PGSC0003DMG400026773"/>
</dbReference>
<accession>M1CJJ9</accession>
<dbReference type="InParanoid" id="M1CJJ9"/>
<dbReference type="PaxDb" id="4113-PGSC0003DMT400068838"/>